<keyword evidence="1" id="KW-0732">Signal</keyword>
<dbReference type="Proteomes" id="UP000241203">
    <property type="component" value="Unassembled WGS sequence"/>
</dbReference>
<organism evidence="2 4">
    <name type="scientific">Labedella gwakjiensis</name>
    <dbReference type="NCBI Taxonomy" id="390269"/>
    <lineage>
        <taxon>Bacteria</taxon>
        <taxon>Bacillati</taxon>
        <taxon>Actinomycetota</taxon>
        <taxon>Actinomycetes</taxon>
        <taxon>Micrococcales</taxon>
        <taxon>Microbacteriaceae</taxon>
        <taxon>Labedella</taxon>
    </lineage>
</organism>
<reference evidence="2 4" key="1">
    <citation type="submission" date="2018-03" db="EMBL/GenBank/DDBJ databases">
        <title>Genomic Encyclopedia of Archaeal and Bacterial Type Strains, Phase II (KMG-II): from individual species to whole genera.</title>
        <authorList>
            <person name="Goeker M."/>
        </authorList>
    </citation>
    <scope>NUCLEOTIDE SEQUENCE [LARGE SCALE GENOMIC DNA]</scope>
    <source>
        <strain evidence="2 4">DSM 21548</strain>
    </source>
</reference>
<feature type="chain" id="PRO_5015118540" description="LppP/LprE lipoprotein" evidence="1">
    <location>
        <begin position="29"/>
        <end position="171"/>
    </location>
</feature>
<comment type="caution">
    <text evidence="2">The sequence shown here is derived from an EMBL/GenBank/DDBJ whole genome shotgun (WGS) entry which is preliminary data.</text>
</comment>
<dbReference type="PROSITE" id="PS51257">
    <property type="entry name" value="PROKAR_LIPOPROTEIN"/>
    <property type="match status" value="1"/>
</dbReference>
<dbReference type="AlphaFoldDB" id="A0A2P8GV87"/>
<proteinExistence type="predicted"/>
<evidence type="ECO:0000313" key="3">
    <source>
        <dbReference type="EMBL" id="RUQ87564.1"/>
    </source>
</evidence>
<feature type="signal peptide" evidence="1">
    <location>
        <begin position="1"/>
        <end position="28"/>
    </location>
</feature>
<dbReference type="Proteomes" id="UP000268291">
    <property type="component" value="Unassembled WGS sequence"/>
</dbReference>
<dbReference type="EMBL" id="PYAU01000001">
    <property type="protein sequence ID" value="PSL37865.1"/>
    <property type="molecule type" value="Genomic_DNA"/>
</dbReference>
<reference evidence="3 5" key="2">
    <citation type="submission" date="2018-12" db="EMBL/GenBank/DDBJ databases">
        <authorList>
            <person name="hu s."/>
            <person name="Xu Y."/>
            <person name="Xu B."/>
            <person name="Li F."/>
        </authorList>
    </citation>
    <scope>NUCLEOTIDE SEQUENCE [LARGE SCALE GENOMIC DNA]</scope>
    <source>
        <strain evidence="3 5">KSW2-17</strain>
    </source>
</reference>
<accession>A0A2P8GV87</accession>
<dbReference type="EMBL" id="RZGY01000001">
    <property type="protein sequence ID" value="RUQ87564.1"/>
    <property type="molecule type" value="Genomic_DNA"/>
</dbReference>
<evidence type="ECO:0000313" key="5">
    <source>
        <dbReference type="Proteomes" id="UP000268291"/>
    </source>
</evidence>
<keyword evidence="5" id="KW-1185">Reference proteome</keyword>
<evidence type="ECO:0000313" key="2">
    <source>
        <dbReference type="EMBL" id="PSL37865.1"/>
    </source>
</evidence>
<evidence type="ECO:0000256" key="1">
    <source>
        <dbReference type="SAM" id="SignalP"/>
    </source>
</evidence>
<protein>
    <recommendedName>
        <fullName evidence="6">LppP/LprE lipoprotein</fullName>
    </recommendedName>
</protein>
<evidence type="ECO:0008006" key="6">
    <source>
        <dbReference type="Google" id="ProtNLM"/>
    </source>
</evidence>
<evidence type="ECO:0000313" key="4">
    <source>
        <dbReference type="Proteomes" id="UP000241203"/>
    </source>
</evidence>
<name>A0A2P8GV87_9MICO</name>
<gene>
    <name evidence="2" type="ORF">CLV49_1472</name>
    <name evidence="3" type="ORF">ELQ93_11840</name>
</gene>
<sequence>MRSVRRGVGAAAVLASLAAIGLTGCSVADEPTHRAEPTATADIAAQLGALETRIDRILWSRPSPSSLWYQLDPSNDIGRVVLASDAGAATAAPYAFAHDAGDDLLTFDVFVSALTRAGGPLSADATHAYLCAAYSVDTYDQDVTRTTAECPADLVPDGSALVSLDDLDPAA</sequence>